<dbReference type="EMBL" id="CAFBLX010000099">
    <property type="protein sequence ID" value="CAB4888623.1"/>
    <property type="molecule type" value="Genomic_DNA"/>
</dbReference>
<gene>
    <name evidence="1" type="ORF">UFOPK3472_01668</name>
</gene>
<protein>
    <submittedName>
        <fullName evidence="1">Unannotated protein</fullName>
    </submittedName>
</protein>
<evidence type="ECO:0000313" key="1">
    <source>
        <dbReference type="EMBL" id="CAB4888623.1"/>
    </source>
</evidence>
<name>A0A6J7FAV3_9ZZZZ</name>
<dbReference type="AlphaFoldDB" id="A0A6J7FAV3"/>
<reference evidence="1" key="1">
    <citation type="submission" date="2020-05" db="EMBL/GenBank/DDBJ databases">
        <authorList>
            <person name="Chiriac C."/>
            <person name="Salcher M."/>
            <person name="Ghai R."/>
            <person name="Kavagutti S V."/>
        </authorList>
    </citation>
    <scope>NUCLEOTIDE SEQUENCE</scope>
</reference>
<organism evidence="1">
    <name type="scientific">freshwater metagenome</name>
    <dbReference type="NCBI Taxonomy" id="449393"/>
    <lineage>
        <taxon>unclassified sequences</taxon>
        <taxon>metagenomes</taxon>
        <taxon>ecological metagenomes</taxon>
    </lineage>
</organism>
<proteinExistence type="predicted"/>
<accession>A0A6J7FAV3</accession>
<sequence length="126" mass="12880">MISTERNRIVGYLLASKVLSALAFATIFSGPISGVSPPSPWITSSEPTSAVSDTAVGASPDHSTVAVQEVTAIVSRCPILDALPVTSVLTANCPPSDASKAQVSVVIFATVDARRPGSSPKPTMEA</sequence>